<dbReference type="Pfam" id="PF00078">
    <property type="entry name" value="RVT_1"/>
    <property type="match status" value="2"/>
</dbReference>
<dbReference type="PANTHER" id="PTHR33332">
    <property type="entry name" value="REVERSE TRANSCRIPTASE DOMAIN-CONTAINING PROTEIN"/>
    <property type="match status" value="1"/>
</dbReference>
<dbReference type="EMBL" id="JAUNZN010000004">
    <property type="protein sequence ID" value="KAK4822138.1"/>
    <property type="molecule type" value="Genomic_DNA"/>
</dbReference>
<dbReference type="Gene3D" id="3.30.559.10">
    <property type="entry name" value="Chloramphenicol acetyltransferase-like domain"/>
    <property type="match status" value="1"/>
</dbReference>
<comment type="caution">
    <text evidence="3">The sequence shown here is derived from an EMBL/GenBank/DDBJ whole genome shotgun (WGS) entry which is preliminary data.</text>
</comment>
<dbReference type="Proteomes" id="UP001333110">
    <property type="component" value="Unassembled WGS sequence"/>
</dbReference>
<dbReference type="Pfam" id="PF00198">
    <property type="entry name" value="2-oxoacid_dh"/>
    <property type="match status" value="1"/>
</dbReference>
<name>A0AAN7S989_MYCAM</name>
<dbReference type="GO" id="GO:0005759">
    <property type="term" value="C:mitochondrial matrix"/>
    <property type="evidence" value="ECO:0007669"/>
    <property type="project" value="UniProtKB-SubCell"/>
</dbReference>
<feature type="domain" description="Reverse transcriptase" evidence="2">
    <location>
        <begin position="695"/>
        <end position="920"/>
    </location>
</feature>
<dbReference type="InterPro" id="IPR043502">
    <property type="entry name" value="DNA/RNA_pol_sf"/>
</dbReference>
<protein>
    <recommendedName>
        <fullName evidence="2">Reverse transcriptase domain-containing protein</fullName>
    </recommendedName>
</protein>
<keyword evidence="4" id="KW-1185">Reference proteome</keyword>
<dbReference type="InterPro" id="IPR000477">
    <property type="entry name" value="RT_dom"/>
</dbReference>
<dbReference type="SUPFAM" id="SSF52777">
    <property type="entry name" value="CoA-dependent acyltransferases"/>
    <property type="match status" value="1"/>
</dbReference>
<proteinExistence type="predicted"/>
<evidence type="ECO:0000313" key="4">
    <source>
        <dbReference type="Proteomes" id="UP001333110"/>
    </source>
</evidence>
<dbReference type="SUPFAM" id="SSF56672">
    <property type="entry name" value="DNA/RNA polymerases"/>
    <property type="match status" value="1"/>
</dbReference>
<evidence type="ECO:0000256" key="1">
    <source>
        <dbReference type="ARBA" id="ARBA00004305"/>
    </source>
</evidence>
<comment type="subcellular location">
    <subcellularLocation>
        <location evidence="1">Mitochondrion matrix</location>
    </subcellularLocation>
</comment>
<dbReference type="CDD" id="cd01650">
    <property type="entry name" value="RT_nLTR_like"/>
    <property type="match status" value="2"/>
</dbReference>
<dbReference type="AlphaFoldDB" id="A0AAN7S989"/>
<dbReference type="PROSITE" id="PS50878">
    <property type="entry name" value="RT_POL"/>
    <property type="match status" value="1"/>
</dbReference>
<organism evidence="3 4">
    <name type="scientific">Mycteria americana</name>
    <name type="common">Wood stork</name>
    <dbReference type="NCBI Taxonomy" id="33587"/>
    <lineage>
        <taxon>Eukaryota</taxon>
        <taxon>Metazoa</taxon>
        <taxon>Chordata</taxon>
        <taxon>Craniata</taxon>
        <taxon>Vertebrata</taxon>
        <taxon>Euteleostomi</taxon>
        <taxon>Archelosauria</taxon>
        <taxon>Archosauria</taxon>
        <taxon>Dinosauria</taxon>
        <taxon>Saurischia</taxon>
        <taxon>Theropoda</taxon>
        <taxon>Coelurosauria</taxon>
        <taxon>Aves</taxon>
        <taxon>Neognathae</taxon>
        <taxon>Neoaves</taxon>
        <taxon>Aequornithes</taxon>
        <taxon>Ciconiiformes</taxon>
        <taxon>Ciconiidae</taxon>
        <taxon>Mycteria</taxon>
    </lineage>
</organism>
<accession>A0AAN7S989</accession>
<gene>
    <name evidence="3" type="ORF">QYF61_010261</name>
</gene>
<dbReference type="GO" id="GO:0016746">
    <property type="term" value="F:acyltransferase activity"/>
    <property type="evidence" value="ECO:0007669"/>
    <property type="project" value="InterPro"/>
</dbReference>
<sequence length="920" mass="102687">MQPRVLRELADVVAKPLSMTLEKSWQSGEVPGDWKKGNIVPIFKKGRKDDPGNYRPLSLTSVPGKIMEQILLEAMLRHMEGQGVPHNILPFKWERYGFDGWTVQCIRNWLEGHIQRVVVSSSMSRGRSVMSGVLQGSILGPVLFNIFINDTGGGIKCTLSKFADNTKLSGAVDMPEGQDAIQRDLDKVEKWACVNLMRFNKAKCKVLHLGQGNPWYQYRLGDEGIESSPAGKGLGVLVDEKLDMSQHCALAAQKANRILGCIKSSMASRLRELEYCIQLWSPQYKTDVDLLEWVQRRAMKMIRGMEHFSYEERLRELGLFSLENISNLGMFCINDFTAVINPPQACILAVGRARPELKIVEDEEGNEKLKQHQLMTVTLSSDGRVVDDELASKFLETLKANIENPGSILGPVLFNTFINDINSGIECTLSRFADDTKLSGAVDVPEGRDAIQRDLDELEKWAHEVQQGQGNPWYQYRLGDEGIESSPGGKGLGVLVDEKLDMSQHCALAVQKANCILGCIKRSKSSRLREYKKDMDLLEWVQRRTVKMIRGLEQLSYKERLRELGLFSLEKRRLWGDLIVAVQLNNPNSQPVLVGEVLQPLNHFCGPLDPLQQLHVLLVLRAPELDAVLQVPLDDIPSFWPVNCTAQLGVICKHAEGALDLAINVPQVVTNLIFPYSGRGFSPLVPNMLSIDLGRSWLTGEVLVDWTLPNVTPIYKKEDPGKYRPVSLTSVLGNVVEQIFLSAITRHVQDNLVIRTSQHGFMKGRSCLINLISSYDKVTHLVDKGKAVDVVYLDFSKAFDTVSHSILLDKLAAHGLDGCTLCWVKNWLDGWSQRVVVNGVKSSWWPVTSGIPQGSGLGPVLFNIFINDLDEGIECTLSQFADDIKLCRSIDLLEGRKALQGDVNKAGLMGQGQLYEIQQG</sequence>
<dbReference type="InterPro" id="IPR023213">
    <property type="entry name" value="CAT-like_dom_sf"/>
</dbReference>
<evidence type="ECO:0000259" key="2">
    <source>
        <dbReference type="PROSITE" id="PS50878"/>
    </source>
</evidence>
<evidence type="ECO:0000313" key="3">
    <source>
        <dbReference type="EMBL" id="KAK4822138.1"/>
    </source>
</evidence>
<reference evidence="3 4" key="1">
    <citation type="journal article" date="2023" name="J. Hered.">
        <title>Chromosome-level genome of the wood stork (Mycteria americana) provides insight into avian chromosome evolution.</title>
        <authorList>
            <person name="Flamio R. Jr."/>
            <person name="Ramstad K.M."/>
        </authorList>
    </citation>
    <scope>NUCLEOTIDE SEQUENCE [LARGE SCALE GENOMIC DNA]</scope>
    <source>
        <strain evidence="3">JAX WOST 10</strain>
    </source>
</reference>
<dbReference type="InterPro" id="IPR001078">
    <property type="entry name" value="2-oxoacid_DH_actylTfrase"/>
</dbReference>